<evidence type="ECO:0000256" key="11">
    <source>
        <dbReference type="RuleBase" id="RU362031"/>
    </source>
</evidence>
<protein>
    <recommendedName>
        <fullName evidence="11">Zinc metalloprotease</fullName>
        <ecNumber evidence="11">3.4.24.-</ecNumber>
    </recommendedName>
</protein>
<dbReference type="Pfam" id="PF02163">
    <property type="entry name" value="Peptidase_M50"/>
    <property type="match status" value="1"/>
</dbReference>
<comment type="similarity">
    <text evidence="3 11">Belongs to the peptidase M50B family.</text>
</comment>
<dbReference type="InterPro" id="IPR008915">
    <property type="entry name" value="Peptidase_M50"/>
</dbReference>
<evidence type="ECO:0000256" key="5">
    <source>
        <dbReference type="ARBA" id="ARBA00022692"/>
    </source>
</evidence>
<keyword evidence="5 11" id="KW-0812">Transmembrane</keyword>
<keyword evidence="10 11" id="KW-0472">Membrane</keyword>
<dbReference type="KEGG" id="swf:E3E12_06455"/>
<evidence type="ECO:0000256" key="6">
    <source>
        <dbReference type="ARBA" id="ARBA00022801"/>
    </source>
</evidence>
<dbReference type="Proteomes" id="UP000318709">
    <property type="component" value="Chromosome"/>
</dbReference>
<dbReference type="Gene3D" id="2.30.42.10">
    <property type="match status" value="1"/>
</dbReference>
<keyword evidence="11" id="KW-0479">Metal-binding</keyword>
<evidence type="ECO:0000256" key="12">
    <source>
        <dbReference type="SAM" id="MobiDB-lite"/>
    </source>
</evidence>
<feature type="transmembrane region" description="Helical" evidence="11">
    <location>
        <begin position="6"/>
        <end position="27"/>
    </location>
</feature>
<dbReference type="GO" id="GO:0006508">
    <property type="term" value="P:proteolysis"/>
    <property type="evidence" value="ECO:0007669"/>
    <property type="project" value="UniProtKB-KW"/>
</dbReference>
<evidence type="ECO:0000256" key="4">
    <source>
        <dbReference type="ARBA" id="ARBA00022670"/>
    </source>
</evidence>
<feature type="compositionally biased region" description="Low complexity" evidence="12">
    <location>
        <begin position="106"/>
        <end position="124"/>
    </location>
</feature>
<organism evidence="14 15">
    <name type="scientific">Formicincola oecophyllae</name>
    <dbReference type="NCBI Taxonomy" id="2558361"/>
    <lineage>
        <taxon>Bacteria</taxon>
        <taxon>Pseudomonadati</taxon>
        <taxon>Pseudomonadota</taxon>
        <taxon>Alphaproteobacteria</taxon>
        <taxon>Acetobacterales</taxon>
        <taxon>Acetobacteraceae</taxon>
        <taxon>Formicincola</taxon>
    </lineage>
</organism>
<dbReference type="SUPFAM" id="SSF50156">
    <property type="entry name" value="PDZ domain-like"/>
    <property type="match status" value="1"/>
</dbReference>
<feature type="transmembrane region" description="Helical" evidence="11">
    <location>
        <begin position="156"/>
        <end position="180"/>
    </location>
</feature>
<keyword evidence="7 11" id="KW-0862">Zinc</keyword>
<proteinExistence type="inferred from homology"/>
<dbReference type="CDD" id="cd06163">
    <property type="entry name" value="S2P-M50_PDZ_RseP-like"/>
    <property type="match status" value="1"/>
</dbReference>
<keyword evidence="15" id="KW-1185">Reference proteome</keyword>
<dbReference type="InterPro" id="IPR036034">
    <property type="entry name" value="PDZ_sf"/>
</dbReference>
<keyword evidence="8 11" id="KW-1133">Transmembrane helix</keyword>
<comment type="cofactor">
    <cofactor evidence="1 11">
        <name>Zn(2+)</name>
        <dbReference type="ChEBI" id="CHEBI:29105"/>
    </cofactor>
</comment>
<accession>A0A4Y6UBN5</accession>
<comment type="subcellular location">
    <subcellularLocation>
        <location evidence="2">Membrane</location>
        <topology evidence="2">Multi-pass membrane protein</topology>
    </subcellularLocation>
</comment>
<reference evidence="14 15" key="1">
    <citation type="submission" date="2019-03" db="EMBL/GenBank/DDBJ databases">
        <title>The complete genome sequence of Swingsia_sp. F3b2 LMG30590(T).</title>
        <authorList>
            <person name="Chua K.-O."/>
            <person name="Chan K.-G."/>
            <person name="See-Too W.-S."/>
        </authorList>
    </citation>
    <scope>NUCLEOTIDE SEQUENCE [LARGE SCALE GENOMIC DNA]</scope>
    <source>
        <strain evidence="14 15">F3b2</strain>
    </source>
</reference>
<dbReference type="GO" id="GO:0004222">
    <property type="term" value="F:metalloendopeptidase activity"/>
    <property type="evidence" value="ECO:0007669"/>
    <property type="project" value="InterPro"/>
</dbReference>
<sequence length="426" mass="45078">MGIHDILIGLAVFGLVVFIHELGHFLAARLRGVPVEVFSIGFGPSLLKWRDRSGTLWKIGMLPLGGYVAFHGMMPEEPEEGASPPTPPLEEGAPAKEGAVGATDGTPAAVHPQAATPAQTPSAACGNAGEDKQGAPSHTCPPAGYVYDHEPVSTRALVAVAGPAFNFFLAIGIFAFMFALGCMPGNHPPTDVATIMPQSAAKQAGLAAGDHIAAVDGQKVGEAADLQALLSKRPGQHVTLDVVRAGHNMAVPVTLGTETVNGQQIGRLGIVFARDYLKPVPWWQAVPRAVSHCWDLSTGTLAVLWQMLTGQRDPHQLSGALGIMHMSGQAAEGGMVALILFMGLLSAHLGLFNLLPVPMLDGGHLVFHGLEAIRRKPVHPTVRARAFQVGLVLVLALYLFTTYNDLHFMGLFHWVAHFFTHPSSPA</sequence>
<keyword evidence="6 11" id="KW-0378">Hydrolase</keyword>
<dbReference type="PANTHER" id="PTHR42837:SF2">
    <property type="entry name" value="MEMBRANE METALLOPROTEASE ARASP2, CHLOROPLASTIC-RELATED"/>
    <property type="match status" value="1"/>
</dbReference>
<dbReference type="OrthoDB" id="9782003at2"/>
<evidence type="ECO:0000256" key="2">
    <source>
        <dbReference type="ARBA" id="ARBA00004141"/>
    </source>
</evidence>
<dbReference type="CDD" id="cd23081">
    <property type="entry name" value="cpPDZ_EcRseP-like"/>
    <property type="match status" value="1"/>
</dbReference>
<dbReference type="GO" id="GO:0046872">
    <property type="term" value="F:metal ion binding"/>
    <property type="evidence" value="ECO:0007669"/>
    <property type="project" value="UniProtKB-KW"/>
</dbReference>
<feature type="transmembrane region" description="Helical" evidence="11">
    <location>
        <begin position="386"/>
        <end position="403"/>
    </location>
</feature>
<dbReference type="EC" id="3.4.24.-" evidence="11"/>
<evidence type="ECO:0000313" key="15">
    <source>
        <dbReference type="Proteomes" id="UP000318709"/>
    </source>
</evidence>
<evidence type="ECO:0000256" key="9">
    <source>
        <dbReference type="ARBA" id="ARBA00023049"/>
    </source>
</evidence>
<evidence type="ECO:0000313" key="14">
    <source>
        <dbReference type="EMBL" id="QDH13886.1"/>
    </source>
</evidence>
<dbReference type="Pfam" id="PF17820">
    <property type="entry name" value="PDZ_6"/>
    <property type="match status" value="1"/>
</dbReference>
<evidence type="ECO:0000256" key="7">
    <source>
        <dbReference type="ARBA" id="ARBA00022833"/>
    </source>
</evidence>
<evidence type="ECO:0000259" key="13">
    <source>
        <dbReference type="SMART" id="SM00228"/>
    </source>
</evidence>
<dbReference type="SMART" id="SM00228">
    <property type="entry name" value="PDZ"/>
    <property type="match status" value="1"/>
</dbReference>
<dbReference type="PANTHER" id="PTHR42837">
    <property type="entry name" value="REGULATOR OF SIGMA-E PROTEASE RSEP"/>
    <property type="match status" value="1"/>
</dbReference>
<evidence type="ECO:0000256" key="10">
    <source>
        <dbReference type="ARBA" id="ARBA00023136"/>
    </source>
</evidence>
<dbReference type="GO" id="GO:0016020">
    <property type="term" value="C:membrane"/>
    <property type="evidence" value="ECO:0007669"/>
    <property type="project" value="UniProtKB-SubCell"/>
</dbReference>
<evidence type="ECO:0000256" key="8">
    <source>
        <dbReference type="ARBA" id="ARBA00022989"/>
    </source>
</evidence>
<feature type="domain" description="PDZ" evidence="13">
    <location>
        <begin position="172"/>
        <end position="246"/>
    </location>
</feature>
<dbReference type="InterPro" id="IPR001478">
    <property type="entry name" value="PDZ"/>
</dbReference>
<feature type="transmembrane region" description="Helical" evidence="11">
    <location>
        <begin position="334"/>
        <end position="355"/>
    </location>
</feature>
<gene>
    <name evidence="14" type="primary">rseP</name>
    <name evidence="14" type="ORF">E3E12_06455</name>
</gene>
<evidence type="ECO:0000256" key="1">
    <source>
        <dbReference type="ARBA" id="ARBA00001947"/>
    </source>
</evidence>
<evidence type="ECO:0000256" key="3">
    <source>
        <dbReference type="ARBA" id="ARBA00007931"/>
    </source>
</evidence>
<dbReference type="RefSeq" id="WP_141443595.1">
    <property type="nucleotide sequence ID" value="NZ_CP038231.1"/>
</dbReference>
<name>A0A4Y6UBN5_9PROT</name>
<dbReference type="InterPro" id="IPR041489">
    <property type="entry name" value="PDZ_6"/>
</dbReference>
<dbReference type="AlphaFoldDB" id="A0A4Y6UBN5"/>
<dbReference type="NCBIfam" id="TIGR00054">
    <property type="entry name" value="RIP metalloprotease RseP"/>
    <property type="match status" value="1"/>
</dbReference>
<dbReference type="EMBL" id="CP038231">
    <property type="protein sequence ID" value="QDH13886.1"/>
    <property type="molecule type" value="Genomic_DNA"/>
</dbReference>
<keyword evidence="4 14" id="KW-0645">Protease</keyword>
<dbReference type="InterPro" id="IPR004387">
    <property type="entry name" value="Pept_M50_Zn"/>
</dbReference>
<feature type="region of interest" description="Disordered" evidence="12">
    <location>
        <begin position="74"/>
        <end position="137"/>
    </location>
</feature>
<keyword evidence="9 11" id="KW-0482">Metalloprotease</keyword>